<evidence type="ECO:0000313" key="2">
    <source>
        <dbReference type="EMBL" id="SQI40633.1"/>
    </source>
</evidence>
<evidence type="ECO:0000256" key="1">
    <source>
        <dbReference type="SAM" id="Phobius"/>
    </source>
</evidence>
<dbReference type="KEGG" id="lri:NCTC12151_01687"/>
<evidence type="ECO:0008006" key="4">
    <source>
        <dbReference type="Google" id="ProtNLM"/>
    </source>
</evidence>
<protein>
    <recommendedName>
        <fullName evidence="4">YniB-like protein</fullName>
    </recommendedName>
</protein>
<gene>
    <name evidence="2" type="ORF">NCTC12151_01687</name>
</gene>
<dbReference type="OrthoDB" id="6870983at2"/>
<dbReference type="Pfam" id="PF14002">
    <property type="entry name" value="YniB"/>
    <property type="match status" value="1"/>
</dbReference>
<keyword evidence="1" id="KW-0812">Transmembrane</keyword>
<dbReference type="EMBL" id="LS483470">
    <property type="protein sequence ID" value="SQI40633.1"/>
    <property type="molecule type" value="Genomic_DNA"/>
</dbReference>
<dbReference type="InterPro" id="IPR025229">
    <property type="entry name" value="YniB-like"/>
</dbReference>
<dbReference type="RefSeq" id="WP_111740229.1">
    <property type="nucleotide sequence ID" value="NZ_LR698987.1"/>
</dbReference>
<dbReference type="AlphaFoldDB" id="A0A2X4UP80"/>
<evidence type="ECO:0000313" key="3">
    <source>
        <dbReference type="Proteomes" id="UP000249005"/>
    </source>
</evidence>
<feature type="transmembrane region" description="Helical" evidence="1">
    <location>
        <begin position="88"/>
        <end position="109"/>
    </location>
</feature>
<keyword evidence="1" id="KW-0472">Membrane</keyword>
<accession>A0A2X4UP80</accession>
<sequence>MTHHTASALALIKRIAGIVIFIPSLISTAISMLKYLVAPKSQMQEMTATIMDFLQVMFNIVRQYTSFLEYFWVNSPVPNTKDWSATGSIWFIVIFALIFVGMALSASGARLAKRVYNVREGVTERAVLEALNGEQGRSKQELEKLISIPNTSIFAQFSELYVAPILWGAFLYVILRLVDML</sequence>
<proteinExistence type="predicted"/>
<name>A0A2X4UP80_9GAMM</name>
<keyword evidence="1" id="KW-1133">Transmembrane helix</keyword>
<feature type="transmembrane region" description="Helical" evidence="1">
    <location>
        <begin position="15"/>
        <end position="37"/>
    </location>
</feature>
<organism evidence="2 3">
    <name type="scientific">Leminorella richardii</name>
    <dbReference type="NCBI Taxonomy" id="158841"/>
    <lineage>
        <taxon>Bacteria</taxon>
        <taxon>Pseudomonadati</taxon>
        <taxon>Pseudomonadota</taxon>
        <taxon>Gammaproteobacteria</taxon>
        <taxon>Enterobacterales</taxon>
        <taxon>Budviciaceae</taxon>
        <taxon>Leminorella</taxon>
    </lineage>
</organism>
<reference evidence="2 3" key="1">
    <citation type="submission" date="2018-06" db="EMBL/GenBank/DDBJ databases">
        <authorList>
            <consortium name="Pathogen Informatics"/>
            <person name="Doyle S."/>
        </authorList>
    </citation>
    <scope>NUCLEOTIDE SEQUENCE [LARGE SCALE GENOMIC DNA]</scope>
    <source>
        <strain evidence="2 3">NCTC12151</strain>
    </source>
</reference>
<keyword evidence="3" id="KW-1185">Reference proteome</keyword>
<feature type="transmembrane region" description="Helical" evidence="1">
    <location>
        <begin position="160"/>
        <end position="178"/>
    </location>
</feature>
<dbReference type="Proteomes" id="UP000249005">
    <property type="component" value="Chromosome 1"/>
</dbReference>